<dbReference type="RefSeq" id="WP_184947773.1">
    <property type="nucleotide sequence ID" value="NZ_AYKF01000132.1"/>
</dbReference>
<proteinExistence type="predicted"/>
<protein>
    <submittedName>
        <fullName evidence="2">Cobalamin biosynthesis protein CobE</fullName>
    </submittedName>
</protein>
<dbReference type="PANTHER" id="PTHR37477:SF1">
    <property type="entry name" value="COBALT-PRECORRIN-5A HYDROLASE"/>
    <property type="match status" value="1"/>
</dbReference>
<dbReference type="EMBL" id="AYKF01000132">
    <property type="protein sequence ID" value="ROO23869.1"/>
    <property type="molecule type" value="Genomic_DNA"/>
</dbReference>
<gene>
    <name evidence="2" type="ORF">SAHL_16010</name>
</gene>
<organism evidence="2 3">
    <name type="scientific">Salinisphaera orenii YIM 95161</name>
    <dbReference type="NCBI Taxonomy" id="1051139"/>
    <lineage>
        <taxon>Bacteria</taxon>
        <taxon>Pseudomonadati</taxon>
        <taxon>Pseudomonadota</taxon>
        <taxon>Gammaproteobacteria</taxon>
        <taxon>Salinisphaerales</taxon>
        <taxon>Salinisphaeraceae</taxon>
        <taxon>Salinisphaera</taxon>
    </lineage>
</organism>
<dbReference type="Proteomes" id="UP000285123">
    <property type="component" value="Unassembled WGS sequence"/>
</dbReference>
<dbReference type="GO" id="GO:0009236">
    <property type="term" value="P:cobalamin biosynthetic process"/>
    <property type="evidence" value="ECO:0007669"/>
    <property type="project" value="InterPro"/>
</dbReference>
<dbReference type="Pfam" id="PF01890">
    <property type="entry name" value="CbiG_C"/>
    <property type="match status" value="1"/>
</dbReference>
<evidence type="ECO:0000313" key="2">
    <source>
        <dbReference type="EMBL" id="ROO23869.1"/>
    </source>
</evidence>
<dbReference type="InterPro" id="IPR002750">
    <property type="entry name" value="CobE/GbiG_C"/>
</dbReference>
<dbReference type="Gene3D" id="3.30.420.180">
    <property type="entry name" value="CobE/GbiG C-terminal domain"/>
    <property type="match status" value="1"/>
</dbReference>
<dbReference type="SUPFAM" id="SSF159664">
    <property type="entry name" value="CobE/GbiG C-terminal domain-like"/>
    <property type="match status" value="1"/>
</dbReference>
<dbReference type="PANTHER" id="PTHR37477">
    <property type="entry name" value="COBALT-PRECORRIN-5A HYDROLASE"/>
    <property type="match status" value="1"/>
</dbReference>
<dbReference type="InterPro" id="IPR036518">
    <property type="entry name" value="CobE/GbiG_C_sf"/>
</dbReference>
<comment type="caution">
    <text evidence="2">The sequence shown here is derived from an EMBL/GenBank/DDBJ whole genome shotgun (WGS) entry which is preliminary data.</text>
</comment>
<name>A0A423PE04_9GAMM</name>
<sequence length="162" mass="17064">MPPNSSYASVQRTPLFVGIGCRHGCGSDVLRQLLDETAAALAFDVRDVRVIASIADKREAPAMRELAAVLGCELWFGTAAQLACFDAQVARPSAAARARFGVASVAECAALAAAAACGGDRAKTRLLGPRRAGARATVAVATDAREDVQCRLARDHRCPWRV</sequence>
<dbReference type="AlphaFoldDB" id="A0A423PE04"/>
<accession>A0A423PE04</accession>
<dbReference type="InterPro" id="IPR052553">
    <property type="entry name" value="CbiG_hydrolase"/>
</dbReference>
<feature type="domain" description="CobE/GbiG C-terminal" evidence="1">
    <location>
        <begin position="15"/>
        <end position="141"/>
    </location>
</feature>
<evidence type="ECO:0000313" key="3">
    <source>
        <dbReference type="Proteomes" id="UP000285123"/>
    </source>
</evidence>
<reference evidence="2 3" key="1">
    <citation type="submission" date="2013-10" db="EMBL/GenBank/DDBJ databases">
        <title>Salinisphaera halophila YIM 95161 Genome Sequencing.</title>
        <authorList>
            <person name="Lai Q."/>
            <person name="Li C."/>
            <person name="Shao Z."/>
        </authorList>
    </citation>
    <scope>NUCLEOTIDE SEQUENCE [LARGE SCALE GENOMIC DNA]</scope>
    <source>
        <strain evidence="2 3">YIM 95161</strain>
    </source>
</reference>
<evidence type="ECO:0000259" key="1">
    <source>
        <dbReference type="Pfam" id="PF01890"/>
    </source>
</evidence>